<comment type="caution">
    <text evidence="1">The sequence shown here is derived from an EMBL/GenBank/DDBJ whole genome shotgun (WGS) entry which is preliminary data.</text>
</comment>
<organism evidence="1 2">
    <name type="scientific">Leptolyngbya cf. ectocarpi LEGE 11479</name>
    <dbReference type="NCBI Taxonomy" id="1828722"/>
    <lineage>
        <taxon>Bacteria</taxon>
        <taxon>Bacillati</taxon>
        <taxon>Cyanobacteriota</taxon>
        <taxon>Cyanophyceae</taxon>
        <taxon>Leptolyngbyales</taxon>
        <taxon>Leptolyngbyaceae</taxon>
        <taxon>Leptolyngbya group</taxon>
        <taxon>Leptolyngbya</taxon>
    </lineage>
</organism>
<dbReference type="RefSeq" id="WP_193996453.1">
    <property type="nucleotide sequence ID" value="NZ_JADEXP010000472.1"/>
</dbReference>
<dbReference type="Pfam" id="PF11866">
    <property type="entry name" value="DUF3386"/>
    <property type="match status" value="1"/>
</dbReference>
<protein>
    <submittedName>
        <fullName evidence="1">DUF3386 family protein</fullName>
    </submittedName>
</protein>
<evidence type="ECO:0000313" key="2">
    <source>
        <dbReference type="Proteomes" id="UP000615026"/>
    </source>
</evidence>
<evidence type="ECO:0000313" key="1">
    <source>
        <dbReference type="EMBL" id="MBE9070594.1"/>
    </source>
</evidence>
<dbReference type="InterPro" id="IPR021809">
    <property type="entry name" value="DUF3386"/>
</dbReference>
<reference evidence="1" key="1">
    <citation type="submission" date="2020-10" db="EMBL/GenBank/DDBJ databases">
        <authorList>
            <person name="Castelo-Branco R."/>
            <person name="Eusebio N."/>
            <person name="Adriana R."/>
            <person name="Vieira A."/>
            <person name="Brugerolle De Fraissinette N."/>
            <person name="Rezende De Castro R."/>
            <person name="Schneider M.P."/>
            <person name="Vasconcelos V."/>
            <person name="Leao P.N."/>
        </authorList>
    </citation>
    <scope>NUCLEOTIDE SEQUENCE</scope>
    <source>
        <strain evidence="1">LEGE 11479</strain>
    </source>
</reference>
<dbReference type="AlphaFoldDB" id="A0A928ZZW8"/>
<dbReference type="Proteomes" id="UP000615026">
    <property type="component" value="Unassembled WGS sequence"/>
</dbReference>
<sequence>MTAVQLSARDIMRAAYENRYTWDSNFPGYTTDV</sequence>
<gene>
    <name evidence="1" type="ORF">IQ260_28540</name>
</gene>
<proteinExistence type="predicted"/>
<keyword evidence="2" id="KW-1185">Reference proteome</keyword>
<name>A0A928ZZW8_LEPEC</name>
<feature type="non-terminal residue" evidence="1">
    <location>
        <position position="33"/>
    </location>
</feature>
<dbReference type="EMBL" id="JADEXP010000472">
    <property type="protein sequence ID" value="MBE9070594.1"/>
    <property type="molecule type" value="Genomic_DNA"/>
</dbReference>
<accession>A0A928ZZW8</accession>